<keyword evidence="14" id="KW-1185">Reference proteome</keyword>
<dbReference type="GO" id="GO:0003700">
    <property type="term" value="F:DNA-binding transcription factor activity"/>
    <property type="evidence" value="ECO:0007669"/>
    <property type="project" value="InterPro"/>
</dbReference>
<dbReference type="GO" id="GO:0000978">
    <property type="term" value="F:RNA polymerase II cis-regulatory region sequence-specific DNA binding"/>
    <property type="evidence" value="ECO:0007669"/>
    <property type="project" value="InterPro"/>
</dbReference>
<evidence type="ECO:0000259" key="11">
    <source>
        <dbReference type="PROSITE" id="PS51030"/>
    </source>
</evidence>
<keyword evidence="5" id="KW-0862">Zinc</keyword>
<dbReference type="SMART" id="SM00430">
    <property type="entry name" value="HOLI"/>
    <property type="match status" value="1"/>
</dbReference>
<evidence type="ECO:0000256" key="9">
    <source>
        <dbReference type="ARBA" id="ARBA00023170"/>
    </source>
</evidence>
<proteinExistence type="inferred from homology"/>
<dbReference type="InterPro" id="IPR013088">
    <property type="entry name" value="Znf_NHR/GATA"/>
</dbReference>
<evidence type="ECO:0000256" key="6">
    <source>
        <dbReference type="ARBA" id="ARBA00023015"/>
    </source>
</evidence>
<dbReference type="GO" id="GO:0008270">
    <property type="term" value="F:zinc ion binding"/>
    <property type="evidence" value="ECO:0007669"/>
    <property type="project" value="UniProtKB-KW"/>
</dbReference>
<dbReference type="InterPro" id="IPR000536">
    <property type="entry name" value="Nucl_hrmn_rcpt_lig-bd"/>
</dbReference>
<evidence type="ECO:0000256" key="4">
    <source>
        <dbReference type="ARBA" id="ARBA00022771"/>
    </source>
</evidence>
<evidence type="ECO:0000259" key="12">
    <source>
        <dbReference type="PROSITE" id="PS51843"/>
    </source>
</evidence>
<evidence type="ECO:0000256" key="5">
    <source>
        <dbReference type="ARBA" id="ARBA00022833"/>
    </source>
</evidence>
<dbReference type="EMBL" id="UYWW01012373">
    <property type="protein sequence ID" value="VDM20782.1"/>
    <property type="molecule type" value="Genomic_DNA"/>
</dbReference>
<dbReference type="InterPro" id="IPR050274">
    <property type="entry name" value="Nuclear_hormone_rcpt_NR2"/>
</dbReference>
<dbReference type="PROSITE" id="PS51030">
    <property type="entry name" value="NUCLEAR_REC_DBD_2"/>
    <property type="match status" value="1"/>
</dbReference>
<dbReference type="SUPFAM" id="SSF48508">
    <property type="entry name" value="Nuclear receptor ligand-binding domain"/>
    <property type="match status" value="1"/>
</dbReference>
<dbReference type="Proteomes" id="UP000270924">
    <property type="component" value="Unassembled WGS sequence"/>
</dbReference>
<organism evidence="13 14">
    <name type="scientific">Wuchereria bancrofti</name>
    <dbReference type="NCBI Taxonomy" id="6293"/>
    <lineage>
        <taxon>Eukaryota</taxon>
        <taxon>Metazoa</taxon>
        <taxon>Ecdysozoa</taxon>
        <taxon>Nematoda</taxon>
        <taxon>Chromadorea</taxon>
        <taxon>Rhabditida</taxon>
        <taxon>Spirurina</taxon>
        <taxon>Spiruromorpha</taxon>
        <taxon>Filarioidea</taxon>
        <taxon>Onchocercidae</taxon>
        <taxon>Wuchereria</taxon>
    </lineage>
</organism>
<dbReference type="PANTHER" id="PTHR24083">
    <property type="entry name" value="NUCLEAR HORMONE RECEPTOR"/>
    <property type="match status" value="1"/>
</dbReference>
<keyword evidence="6" id="KW-0805">Transcription regulation</keyword>
<accession>A0A3P7GEA1</accession>
<keyword evidence="10" id="KW-0539">Nucleus</keyword>
<gene>
    <name evidence="13" type="ORF">WBA_LOCUS11514</name>
</gene>
<dbReference type="OrthoDB" id="9984314at2759"/>
<keyword evidence="4" id="KW-0863">Zinc-finger</keyword>
<dbReference type="Pfam" id="PF00104">
    <property type="entry name" value="Hormone_recep"/>
    <property type="match status" value="1"/>
</dbReference>
<evidence type="ECO:0008006" key="15">
    <source>
        <dbReference type="Google" id="ProtNLM"/>
    </source>
</evidence>
<dbReference type="GO" id="GO:0005634">
    <property type="term" value="C:nucleus"/>
    <property type="evidence" value="ECO:0007669"/>
    <property type="project" value="UniProtKB-SubCell"/>
</dbReference>
<dbReference type="PRINTS" id="PR00398">
    <property type="entry name" value="STRDHORMONER"/>
</dbReference>
<evidence type="ECO:0000256" key="7">
    <source>
        <dbReference type="ARBA" id="ARBA00023125"/>
    </source>
</evidence>
<evidence type="ECO:0000256" key="2">
    <source>
        <dbReference type="ARBA" id="ARBA00005993"/>
    </source>
</evidence>
<evidence type="ECO:0000256" key="3">
    <source>
        <dbReference type="ARBA" id="ARBA00022723"/>
    </source>
</evidence>
<dbReference type="OMA" id="MRCACRA"/>
<dbReference type="PROSITE" id="PS51843">
    <property type="entry name" value="NR_LBD"/>
    <property type="match status" value="1"/>
</dbReference>
<keyword evidence="7" id="KW-0238">DNA-binding</keyword>
<dbReference type="InterPro" id="IPR049636">
    <property type="entry name" value="HNF4-like_DBD"/>
</dbReference>
<dbReference type="SUPFAM" id="SSF57716">
    <property type="entry name" value="Glucocorticoid receptor-like (DNA-binding domain)"/>
    <property type="match status" value="1"/>
</dbReference>
<keyword evidence="8" id="KW-0804">Transcription</keyword>
<reference evidence="13 14" key="1">
    <citation type="submission" date="2018-11" db="EMBL/GenBank/DDBJ databases">
        <authorList>
            <consortium name="Pathogen Informatics"/>
        </authorList>
    </citation>
    <scope>NUCLEOTIDE SEQUENCE [LARGE SCALE GENOMIC DNA]</scope>
</reference>
<dbReference type="SMART" id="SM00399">
    <property type="entry name" value="ZnF_C4"/>
    <property type="match status" value="1"/>
</dbReference>
<evidence type="ECO:0000256" key="1">
    <source>
        <dbReference type="ARBA" id="ARBA00004123"/>
    </source>
</evidence>
<comment type="subcellular location">
    <subcellularLocation>
        <location evidence="1">Nucleus</location>
    </subcellularLocation>
</comment>
<dbReference type="Gene3D" id="1.10.565.10">
    <property type="entry name" value="Retinoid X Receptor"/>
    <property type="match status" value="1"/>
</dbReference>
<feature type="domain" description="NR LBD" evidence="12">
    <location>
        <begin position="220"/>
        <end position="396"/>
    </location>
</feature>
<name>A0A3P7GEA1_WUCBA</name>
<dbReference type="InterPro" id="IPR035500">
    <property type="entry name" value="NHR-like_dom_sf"/>
</dbReference>
<dbReference type="AlphaFoldDB" id="A0A3P7GEA1"/>
<dbReference type="InterPro" id="IPR001723">
    <property type="entry name" value="Nuclear_hrmn_rcpt"/>
</dbReference>
<dbReference type="CDD" id="cd06960">
    <property type="entry name" value="NR_DBD_HNF4A"/>
    <property type="match status" value="1"/>
</dbReference>
<keyword evidence="3" id="KW-0479">Metal-binding</keyword>
<dbReference type="Pfam" id="PF00105">
    <property type="entry name" value="zf-C4"/>
    <property type="match status" value="1"/>
</dbReference>
<evidence type="ECO:0000313" key="13">
    <source>
        <dbReference type="EMBL" id="VDM20782.1"/>
    </source>
</evidence>
<evidence type="ECO:0000313" key="14">
    <source>
        <dbReference type="Proteomes" id="UP000270924"/>
    </source>
</evidence>
<sequence length="396" mass="45228">MDNKTFFRRTLVSNRTYKCHKNGNCIFDKDMRCACRACRFDKCVAVGMNPKAIQCNRSGRLSLSLEASSTSQNVSFEFDIPQQQVFTSISTENDHCYYYPFPNTTDINRKRLSASPDNESGASKRAYTISAILDFPKSKNNTSAKSDENSRFKCSKINISSSTITTNITTSINDTIRKYCSITEKHERLISHLIHAQEMINEVLDAEKCNTAISILDLLTRPSIVSTLSTTSSIIDIDDKQKQYNGGPGAMLNQKLEIMVEYAKTFESFQWMPIQDKVLLLRDVAFVLILLETAYKKSISKCTSVLNHRNQREKHRSIEENIGISMIIESFNRAKLDKKEFLLLKAIAFMHSECSGLSPNSFKQLSCQRQLILDTLFNYMIFKYAFKISFFFLPES</sequence>
<dbReference type="InParanoid" id="A0A3P7GEA1"/>
<comment type="similarity">
    <text evidence="2">Belongs to the nuclear hormone receptor family.</text>
</comment>
<dbReference type="Gene3D" id="3.30.50.10">
    <property type="entry name" value="Erythroid Transcription Factor GATA-1, subunit A"/>
    <property type="match status" value="1"/>
</dbReference>
<protein>
    <recommendedName>
        <fullName evidence="15">Nuclear receptor domain-containing protein</fullName>
    </recommendedName>
</protein>
<keyword evidence="9" id="KW-0675">Receptor</keyword>
<feature type="domain" description="Nuclear receptor" evidence="11">
    <location>
        <begin position="1"/>
        <end position="55"/>
    </location>
</feature>
<dbReference type="InterPro" id="IPR001628">
    <property type="entry name" value="Znf_hrmn_rcpt"/>
</dbReference>
<evidence type="ECO:0000256" key="10">
    <source>
        <dbReference type="ARBA" id="ARBA00023242"/>
    </source>
</evidence>
<evidence type="ECO:0000256" key="8">
    <source>
        <dbReference type="ARBA" id="ARBA00023163"/>
    </source>
</evidence>